<feature type="region of interest" description="Disordered" evidence="1">
    <location>
        <begin position="122"/>
        <end position="150"/>
    </location>
</feature>
<reference evidence="3 4" key="1">
    <citation type="journal article" date="2007" name="Int. J. Syst. Evol. Microbiol.">
        <title>Paenibacillus ginsengarvi sp. nov., isolated from soil from ginseng cultivation.</title>
        <authorList>
            <person name="Yoon M.H."/>
            <person name="Ten L.N."/>
            <person name="Im W.T."/>
        </authorList>
    </citation>
    <scope>NUCLEOTIDE SEQUENCE [LARGE SCALE GENOMIC DNA]</scope>
    <source>
        <strain evidence="3 4">KCTC 13059</strain>
    </source>
</reference>
<sequence length="169" mass="19548">MMLVGYLYGIPSERKLEEEVNMNLEYRWFLGLDLMDTVPDHSTLSQNRRRRFKNSSIFQDLFDHIVTICIEKGIMTGEVVVTDSTHIKVSASLSRSEKVKVDKKPSEYLKELEEEARRLERRRQAEREAEGKNKCGGIKQKRSDAVIQTEVTRSLTDSEAGLMNRPINQ</sequence>
<dbReference type="PANTHER" id="PTHR35604">
    <property type="entry name" value="TRANSPOSASE INSH FOR INSERTION SEQUENCE ELEMENT IS5A-RELATED"/>
    <property type="match status" value="1"/>
</dbReference>
<evidence type="ECO:0000256" key="1">
    <source>
        <dbReference type="SAM" id="MobiDB-lite"/>
    </source>
</evidence>
<dbReference type="AlphaFoldDB" id="A0A3B0CCB9"/>
<feature type="domain" description="Transposase InsH N-terminal" evidence="2">
    <location>
        <begin position="1"/>
        <end position="50"/>
    </location>
</feature>
<dbReference type="Proteomes" id="UP000282311">
    <property type="component" value="Unassembled WGS sequence"/>
</dbReference>
<proteinExistence type="predicted"/>
<evidence type="ECO:0000313" key="3">
    <source>
        <dbReference type="EMBL" id="RKN82174.1"/>
    </source>
</evidence>
<dbReference type="EMBL" id="RBAH01000012">
    <property type="protein sequence ID" value="RKN82174.1"/>
    <property type="molecule type" value="Genomic_DNA"/>
</dbReference>
<keyword evidence="4" id="KW-1185">Reference proteome</keyword>
<feature type="compositionally biased region" description="Basic and acidic residues" evidence="1">
    <location>
        <begin position="122"/>
        <end position="133"/>
    </location>
</feature>
<dbReference type="OrthoDB" id="2645508at2"/>
<evidence type="ECO:0000313" key="4">
    <source>
        <dbReference type="Proteomes" id="UP000282311"/>
    </source>
</evidence>
<comment type="caution">
    <text evidence="3">The sequence shown here is derived from an EMBL/GenBank/DDBJ whole genome shotgun (WGS) entry which is preliminary data.</text>
</comment>
<dbReference type="InterPro" id="IPR008490">
    <property type="entry name" value="Transposase_InsH_N"/>
</dbReference>
<evidence type="ECO:0000259" key="2">
    <source>
        <dbReference type="Pfam" id="PF05598"/>
    </source>
</evidence>
<dbReference type="RefSeq" id="WP_120748557.1">
    <property type="nucleotide sequence ID" value="NZ_RBAH01000012.1"/>
</dbReference>
<protein>
    <submittedName>
        <fullName evidence="3">Transposase</fullName>
    </submittedName>
</protein>
<dbReference type="Pfam" id="PF05598">
    <property type="entry name" value="DUF772"/>
    <property type="match status" value="1"/>
</dbReference>
<accession>A0A3B0CCB9</accession>
<dbReference type="PANTHER" id="PTHR35604:SF2">
    <property type="entry name" value="TRANSPOSASE INSH FOR INSERTION SEQUENCE ELEMENT IS5A-RELATED"/>
    <property type="match status" value="1"/>
</dbReference>
<organism evidence="3 4">
    <name type="scientific">Paenibacillus ginsengarvi</name>
    <dbReference type="NCBI Taxonomy" id="400777"/>
    <lineage>
        <taxon>Bacteria</taxon>
        <taxon>Bacillati</taxon>
        <taxon>Bacillota</taxon>
        <taxon>Bacilli</taxon>
        <taxon>Bacillales</taxon>
        <taxon>Paenibacillaceae</taxon>
        <taxon>Paenibacillus</taxon>
    </lineage>
</organism>
<gene>
    <name evidence="3" type="ORF">D7M11_17655</name>
</gene>
<name>A0A3B0CCB9_9BACL</name>